<organism evidence="2 3">
    <name type="scientific">Methylobacillus rhizosphaerae</name>
    <dbReference type="NCBI Taxonomy" id="551994"/>
    <lineage>
        <taxon>Bacteria</taxon>
        <taxon>Pseudomonadati</taxon>
        <taxon>Pseudomonadota</taxon>
        <taxon>Betaproteobacteria</taxon>
        <taxon>Nitrosomonadales</taxon>
        <taxon>Methylophilaceae</taxon>
        <taxon>Methylobacillus</taxon>
    </lineage>
</organism>
<feature type="region of interest" description="Disordered" evidence="1">
    <location>
        <begin position="27"/>
        <end position="52"/>
    </location>
</feature>
<evidence type="ECO:0000313" key="2">
    <source>
        <dbReference type="EMBL" id="SNS02120.1"/>
    </source>
</evidence>
<reference evidence="3" key="1">
    <citation type="submission" date="2017-06" db="EMBL/GenBank/DDBJ databases">
        <authorList>
            <person name="Varghese N."/>
            <person name="Submissions S."/>
        </authorList>
    </citation>
    <scope>NUCLEOTIDE SEQUENCE [LARGE SCALE GENOMIC DNA]</scope>
    <source>
        <strain evidence="3">Ca-68</strain>
    </source>
</reference>
<evidence type="ECO:0000256" key="1">
    <source>
        <dbReference type="SAM" id="MobiDB-lite"/>
    </source>
</evidence>
<evidence type="ECO:0000313" key="3">
    <source>
        <dbReference type="Proteomes" id="UP000198305"/>
    </source>
</evidence>
<gene>
    <name evidence="2" type="ORF">SAMN05192560_2255</name>
</gene>
<dbReference type="PROSITE" id="PS51257">
    <property type="entry name" value="PROKAR_LIPOPROTEIN"/>
    <property type="match status" value="1"/>
</dbReference>
<accession>A0A239B2U7</accession>
<dbReference type="AlphaFoldDB" id="A0A239B2U7"/>
<proteinExistence type="predicted"/>
<name>A0A239B2U7_9PROT</name>
<feature type="compositionally biased region" description="Basic residues" evidence="1">
    <location>
        <begin position="29"/>
        <end position="42"/>
    </location>
</feature>
<evidence type="ECO:0008006" key="4">
    <source>
        <dbReference type="Google" id="ProtNLM"/>
    </source>
</evidence>
<dbReference type="Proteomes" id="UP000198305">
    <property type="component" value="Unassembled WGS sequence"/>
</dbReference>
<keyword evidence="3" id="KW-1185">Reference proteome</keyword>
<dbReference type="EMBL" id="FZOA01000012">
    <property type="protein sequence ID" value="SNS02120.1"/>
    <property type="molecule type" value="Genomic_DNA"/>
</dbReference>
<protein>
    <recommendedName>
        <fullName evidence="4">Lipoprotein</fullName>
    </recommendedName>
</protein>
<sequence length="52" mass="5354">MILRKSFLLIAVFAMLLGGCCGFGPHGGGHGKHDRGPGHSHHGPGGDRGHGR</sequence>